<evidence type="ECO:0000256" key="1">
    <source>
        <dbReference type="ARBA" id="ARBA00000822"/>
    </source>
</evidence>
<keyword evidence="6 7" id="KW-0326">Glycosidase</keyword>
<comment type="caution">
    <text evidence="9">The sequence shown here is derived from an EMBL/GenBank/DDBJ whole genome shotgun (WGS) entry which is preliminary data.</text>
</comment>
<dbReference type="GO" id="GO:0008061">
    <property type="term" value="F:chitin binding"/>
    <property type="evidence" value="ECO:0007669"/>
    <property type="project" value="InterPro"/>
</dbReference>
<feature type="domain" description="GH18" evidence="8">
    <location>
        <begin position="355"/>
        <end position="714"/>
    </location>
</feature>
<dbReference type="EC" id="3.2.1.14" evidence="2"/>
<dbReference type="SUPFAM" id="SSF51445">
    <property type="entry name" value="(Trans)glycosidases"/>
    <property type="match status" value="1"/>
</dbReference>
<evidence type="ECO:0000256" key="5">
    <source>
        <dbReference type="ARBA" id="ARBA00023024"/>
    </source>
</evidence>
<dbReference type="Gene3D" id="3.20.20.80">
    <property type="entry name" value="Glycosidases"/>
    <property type="match status" value="1"/>
</dbReference>
<dbReference type="InterPro" id="IPR001579">
    <property type="entry name" value="Glyco_hydro_18_chit_AS"/>
</dbReference>
<dbReference type="SUPFAM" id="SSF69318">
    <property type="entry name" value="Integrin alpha N-terminal domain"/>
    <property type="match status" value="1"/>
</dbReference>
<dbReference type="SUPFAM" id="SSF54556">
    <property type="entry name" value="Chitinase insertion domain"/>
    <property type="match status" value="1"/>
</dbReference>
<evidence type="ECO:0000256" key="3">
    <source>
        <dbReference type="ARBA" id="ARBA00022729"/>
    </source>
</evidence>
<dbReference type="InterPro" id="IPR013517">
    <property type="entry name" value="FG-GAP"/>
</dbReference>
<dbReference type="PANTHER" id="PTHR11177">
    <property type="entry name" value="CHITINASE"/>
    <property type="match status" value="1"/>
</dbReference>
<dbReference type="AlphaFoldDB" id="A0A139WSD0"/>
<dbReference type="PROSITE" id="PS51910">
    <property type="entry name" value="GH18_2"/>
    <property type="match status" value="1"/>
</dbReference>
<dbReference type="InterPro" id="IPR029070">
    <property type="entry name" value="Chitinase_insertion_sf"/>
</dbReference>
<gene>
    <name evidence="9" type="ORF">WA1_09160</name>
</gene>
<keyword evidence="5" id="KW-0119">Carbohydrate metabolism</keyword>
<evidence type="ECO:0000313" key="9">
    <source>
        <dbReference type="EMBL" id="KYC35307.1"/>
    </source>
</evidence>
<dbReference type="SMART" id="SM00636">
    <property type="entry name" value="Glyco_18"/>
    <property type="match status" value="1"/>
</dbReference>
<evidence type="ECO:0000256" key="7">
    <source>
        <dbReference type="RuleBase" id="RU000489"/>
    </source>
</evidence>
<dbReference type="GO" id="GO:0005975">
    <property type="term" value="P:carbohydrate metabolic process"/>
    <property type="evidence" value="ECO:0007669"/>
    <property type="project" value="InterPro"/>
</dbReference>
<evidence type="ECO:0000313" key="10">
    <source>
        <dbReference type="Proteomes" id="UP000076925"/>
    </source>
</evidence>
<dbReference type="Gene3D" id="2.130.10.130">
    <property type="entry name" value="Integrin alpha, N-terminal"/>
    <property type="match status" value="1"/>
</dbReference>
<keyword evidence="10" id="KW-1185">Reference proteome</keyword>
<keyword evidence="4 7" id="KW-0378">Hydrolase</keyword>
<comment type="catalytic activity">
    <reaction evidence="1">
        <text>Random endo-hydrolysis of N-acetyl-beta-D-glucosaminide (1-&gt;4)-beta-linkages in chitin and chitodextrins.</text>
        <dbReference type="EC" id="3.2.1.14"/>
    </reaction>
</comment>
<evidence type="ECO:0000256" key="6">
    <source>
        <dbReference type="ARBA" id="ARBA00023295"/>
    </source>
</evidence>
<keyword evidence="5" id="KW-0624">Polysaccharide degradation</keyword>
<dbReference type="InterPro" id="IPR028994">
    <property type="entry name" value="Integrin_alpha_N"/>
</dbReference>
<dbReference type="STRING" id="128403.WA1_09160"/>
<dbReference type="EMBL" id="ANNX02000052">
    <property type="protein sequence ID" value="KYC35307.1"/>
    <property type="molecule type" value="Genomic_DNA"/>
</dbReference>
<dbReference type="InterPro" id="IPR050314">
    <property type="entry name" value="Glycosyl_Hydrlase_18"/>
</dbReference>
<accession>A0A139WSD0</accession>
<dbReference type="InterPro" id="IPR001223">
    <property type="entry name" value="Glyco_hydro18_cat"/>
</dbReference>
<dbReference type="GO" id="GO:0008843">
    <property type="term" value="F:endochitinase activity"/>
    <property type="evidence" value="ECO:0007669"/>
    <property type="project" value="UniProtKB-EC"/>
</dbReference>
<keyword evidence="5" id="KW-0146">Chitin degradation</keyword>
<keyword evidence="3" id="KW-0732">Signal</keyword>
<proteinExistence type="predicted"/>
<dbReference type="PROSITE" id="PS01095">
    <property type="entry name" value="GH18_1"/>
    <property type="match status" value="1"/>
</dbReference>
<dbReference type="PANTHER" id="PTHR11177:SF317">
    <property type="entry name" value="CHITINASE 12-RELATED"/>
    <property type="match status" value="1"/>
</dbReference>
<evidence type="ECO:0000256" key="4">
    <source>
        <dbReference type="ARBA" id="ARBA00022801"/>
    </source>
</evidence>
<sequence length="714" mass="77588">MSIYEAKKLAVNNFSSLQGWNSFDSYPRQIADVNGDGRDDVIGFRDDAIYVSLGESNGTFGSAFVARNDYYTTNAGGWTSFNSYPRQLADVNGDGRADIVGFGYDNVYVSLGESNGTFGSAFVARNDYYTTNAGGWNSFDQYPRQLADVNGDGRADIVGFGYDNVYVSLGQSNGTFGSAFVARNDTFSASQGGWTSFDQYPRQLGDVNGDGRADIVGFEYDNILVSLGQSNGTFGQAFVAKDDGFTVSKGGWNSFDQYPRQVADVNGDGRADIVGFGYDAVYVSLGQSNGTFGSVSVAKNDDFTVSQGGWTSFGSRTRQLGDVNGDGRADIVGFAQDGTYVALAKNQTSGGNNQYVVGGYLPSWTISSATNPASIPANKLTHLFYAFADIDAQGNVKLHQDGLDGDIDVLKSIKTQNPNLKILVSIGGAADPDFSPVASSTQSRTNFVQSAIKFMKDNGFDGIDIDWEFPKKQENNDYLQLLSELRQQLNNTSAADGKNYQLTTALSASPYQLSPSDYGDSPYDLNATVLKTTSQYVDFINVMSYDYHGPWEQTTNHQAALYKSTNDQSYNSSKLNVDWAIKQYLNAGVEAKDIVLGVPLYSYSWTGVNPGASNDGLLQSGTPVKDAILYKDLYSKVGTNGYQRYWDDSAKVPYVYNSQIKEFSTYEDKQSVLGKVDYVEQQKLGGMFFWHLGGDLPISSPDSLVNVAASNLMT</sequence>
<dbReference type="Gene3D" id="3.10.50.10">
    <property type="match status" value="1"/>
</dbReference>
<dbReference type="Pfam" id="PF13517">
    <property type="entry name" value="FG-GAP_3"/>
    <property type="match status" value="1"/>
</dbReference>
<reference evidence="9 10" key="1">
    <citation type="journal article" date="2013" name="Genome Biol. Evol.">
        <title>Genomes of Stigonematalean cyanobacteria (subsection V) and the evolution of oxygenic photosynthesis from prokaryotes to plastids.</title>
        <authorList>
            <person name="Dagan T."/>
            <person name="Roettger M."/>
            <person name="Stucken K."/>
            <person name="Landan G."/>
            <person name="Koch R."/>
            <person name="Major P."/>
            <person name="Gould S.B."/>
            <person name="Goremykin V.V."/>
            <person name="Rippka R."/>
            <person name="Tandeau de Marsac N."/>
            <person name="Gugger M."/>
            <person name="Lockhart P.J."/>
            <person name="Allen J.F."/>
            <person name="Brune I."/>
            <person name="Maus I."/>
            <person name="Puhler A."/>
            <person name="Martin W.F."/>
        </authorList>
    </citation>
    <scope>NUCLEOTIDE SEQUENCE [LARGE SCALE GENOMIC DNA]</scope>
    <source>
        <strain evidence="9 10">PCC 7110</strain>
    </source>
</reference>
<dbReference type="InterPro" id="IPR017853">
    <property type="entry name" value="GH"/>
</dbReference>
<dbReference type="InterPro" id="IPR011583">
    <property type="entry name" value="Chitinase_II/V-like_cat"/>
</dbReference>
<evidence type="ECO:0000256" key="2">
    <source>
        <dbReference type="ARBA" id="ARBA00012729"/>
    </source>
</evidence>
<dbReference type="Pfam" id="PF00704">
    <property type="entry name" value="Glyco_hydro_18"/>
    <property type="match status" value="1"/>
</dbReference>
<protein>
    <recommendedName>
        <fullName evidence="2">chitinase</fullName>
        <ecNumber evidence="2">3.2.1.14</ecNumber>
    </recommendedName>
</protein>
<name>A0A139WSD0_9CYAN</name>
<dbReference type="GO" id="GO:0006032">
    <property type="term" value="P:chitin catabolic process"/>
    <property type="evidence" value="ECO:0007669"/>
    <property type="project" value="UniProtKB-KW"/>
</dbReference>
<organism evidence="9 10">
    <name type="scientific">Scytonema hofmannii PCC 7110</name>
    <dbReference type="NCBI Taxonomy" id="128403"/>
    <lineage>
        <taxon>Bacteria</taxon>
        <taxon>Bacillati</taxon>
        <taxon>Cyanobacteriota</taxon>
        <taxon>Cyanophyceae</taxon>
        <taxon>Nostocales</taxon>
        <taxon>Scytonemataceae</taxon>
        <taxon>Scytonema</taxon>
    </lineage>
</organism>
<dbReference type="Proteomes" id="UP000076925">
    <property type="component" value="Unassembled WGS sequence"/>
</dbReference>
<dbReference type="CDD" id="cd06548">
    <property type="entry name" value="GH18_chitinase"/>
    <property type="match status" value="1"/>
</dbReference>
<dbReference type="Gene3D" id="2.40.128.340">
    <property type="match status" value="2"/>
</dbReference>
<evidence type="ECO:0000259" key="8">
    <source>
        <dbReference type="PROSITE" id="PS51910"/>
    </source>
</evidence>